<feature type="compositionally biased region" description="Low complexity" evidence="3">
    <location>
        <begin position="267"/>
        <end position="285"/>
    </location>
</feature>
<proteinExistence type="predicted"/>
<feature type="compositionally biased region" description="Pro residues" evidence="3">
    <location>
        <begin position="782"/>
        <end position="796"/>
    </location>
</feature>
<dbReference type="Pfam" id="PF00013">
    <property type="entry name" value="KH_1"/>
    <property type="match status" value="1"/>
</dbReference>
<dbReference type="EMBL" id="CDMZ01005686">
    <property type="protein sequence ID" value="CEM53428.1"/>
    <property type="molecule type" value="Genomic_DNA"/>
</dbReference>
<feature type="compositionally biased region" description="Low complexity" evidence="3">
    <location>
        <begin position="615"/>
        <end position="627"/>
    </location>
</feature>
<sequence length="796" mass="82771">MHAQTIIIALPTAASDSINVAQCAAACPSVICLPRSLYAYLIGPPEKVAEVVSAFASLKGGVSIKVLLPDTILLPALPSRLNLLEDFSRAKLTVTNEVYSDEMMPSSSLFCLEITGSPQSVESAVKELGGDILGMDDILSRSSTEAASILNLPLSQVETLQASRNFSLFDTARLRSFKPTTRPPAYTPHAPAVAATTAQTATQRPYPIPQPQNPQSRVPSYIPPPPERDPATATPAPINVNVNVPVNLPVSPITSFDANLTLLQLVQSQPQQQQEQQPQQRTQQRYPMPCVGPPTRPPWQNNPTPQIETQGRNTTAAASTTGANRGASMVIGSYPGYPERPNLSLMIPVQQQSEGTGAPGAGALSGAIPVGAGSPPAGAALAGTARQPYHSGFAHQQQGVQGSHHPSNPIEMKLPREFVASLLSDSASSAGSGLRVLEQQTGAVFDLSRLDGDRRYAVLLIGGTDDQVRSARGLIRLRLAAWAEDTATGADGDLFGTGTTDLRIPEPLVGRLVGMKGCNVAKIEKVSGAVVSIDKRKPTAPGEERKVVLEGYRNVKLSGSLECRHVAERLILEALGLFEEDPRELGFSVSPSSSPVPEGRDRERGGEFTEFSRESSGYSDGPASSSAGVGGRIPRGAGAAAALLSVPLAPAQQQHDAASNSFTYSPHGPGRGRGQQQAGTRMPLTPPTVPLQTAGAAAHTPHTGRVPFSPQVAVGSPAGDGGFRGTRGAPAPMSASSTNSAGMVRIPQAPATAAGGGGGGRGQTQTPTPVVAVGIPFGPTVPFLPPPPPPPGVRRG</sequence>
<name>A0A0G4I8T4_9ALVE</name>
<evidence type="ECO:0000256" key="2">
    <source>
        <dbReference type="PROSITE-ProRule" id="PRU00117"/>
    </source>
</evidence>
<protein>
    <recommendedName>
        <fullName evidence="4">K Homology domain-containing protein</fullName>
    </recommendedName>
</protein>
<dbReference type="SUPFAM" id="SSF54791">
    <property type="entry name" value="Eukaryotic type KH-domain (KH-domain type I)"/>
    <property type="match status" value="1"/>
</dbReference>
<reference evidence="5" key="1">
    <citation type="submission" date="2014-11" db="EMBL/GenBank/DDBJ databases">
        <authorList>
            <person name="Otto D Thomas"/>
            <person name="Naeem Raeece"/>
        </authorList>
    </citation>
    <scope>NUCLEOTIDE SEQUENCE</scope>
</reference>
<feature type="compositionally biased region" description="Polar residues" evidence="3">
    <location>
        <begin position="652"/>
        <end position="664"/>
    </location>
</feature>
<feature type="compositionally biased region" description="Polar residues" evidence="3">
    <location>
        <begin position="298"/>
        <end position="311"/>
    </location>
</feature>
<dbReference type="InterPro" id="IPR036612">
    <property type="entry name" value="KH_dom_type_1_sf"/>
</dbReference>
<dbReference type="CDD" id="cd00105">
    <property type="entry name" value="KH-I"/>
    <property type="match status" value="1"/>
</dbReference>
<feature type="region of interest" description="Disordered" evidence="3">
    <location>
        <begin position="584"/>
        <end position="631"/>
    </location>
</feature>
<organism evidence="5">
    <name type="scientific">Chromera velia CCMP2878</name>
    <dbReference type="NCBI Taxonomy" id="1169474"/>
    <lineage>
        <taxon>Eukaryota</taxon>
        <taxon>Sar</taxon>
        <taxon>Alveolata</taxon>
        <taxon>Colpodellida</taxon>
        <taxon>Chromeraceae</taxon>
        <taxon>Chromera</taxon>
    </lineage>
</organism>
<feature type="region of interest" description="Disordered" evidence="3">
    <location>
        <begin position="651"/>
        <end position="680"/>
    </location>
</feature>
<evidence type="ECO:0000256" key="3">
    <source>
        <dbReference type="SAM" id="MobiDB-lite"/>
    </source>
</evidence>
<dbReference type="InterPro" id="IPR004088">
    <property type="entry name" value="KH_dom_type_1"/>
</dbReference>
<feature type="region of interest" description="Disordered" evidence="3">
    <location>
        <begin position="716"/>
        <end position="796"/>
    </location>
</feature>
<dbReference type="PROSITE" id="PS50084">
    <property type="entry name" value="KH_TYPE_1"/>
    <property type="match status" value="1"/>
</dbReference>
<feature type="compositionally biased region" description="Basic and acidic residues" evidence="3">
    <location>
        <begin position="598"/>
        <end position="613"/>
    </location>
</feature>
<dbReference type="AlphaFoldDB" id="A0A0G4I8T4"/>
<feature type="domain" description="K Homology" evidence="4">
    <location>
        <begin position="496"/>
        <end position="576"/>
    </location>
</feature>
<feature type="compositionally biased region" description="Low complexity" evidence="3">
    <location>
        <begin position="588"/>
        <end position="597"/>
    </location>
</feature>
<feature type="compositionally biased region" description="Low complexity" evidence="3">
    <location>
        <begin position="312"/>
        <end position="321"/>
    </location>
</feature>
<feature type="region of interest" description="Disordered" evidence="3">
    <location>
        <begin position="179"/>
        <end position="236"/>
    </location>
</feature>
<accession>A0A0G4I8T4</accession>
<feature type="region of interest" description="Disordered" evidence="3">
    <location>
        <begin position="294"/>
        <end position="321"/>
    </location>
</feature>
<gene>
    <name evidence="5" type="ORF">Cvel_11953</name>
</gene>
<dbReference type="GO" id="GO:0003723">
    <property type="term" value="F:RNA binding"/>
    <property type="evidence" value="ECO:0007669"/>
    <property type="project" value="UniProtKB-UniRule"/>
</dbReference>
<dbReference type="SMART" id="SM00322">
    <property type="entry name" value="KH"/>
    <property type="match status" value="2"/>
</dbReference>
<dbReference type="PANTHER" id="PTHR10288">
    <property type="entry name" value="KH DOMAIN CONTAINING RNA BINDING PROTEIN"/>
    <property type="match status" value="1"/>
</dbReference>
<dbReference type="InterPro" id="IPR004087">
    <property type="entry name" value="KH_dom"/>
</dbReference>
<feature type="domain" description="K Homology" evidence="4">
    <location>
        <begin position="406"/>
        <end position="480"/>
    </location>
</feature>
<dbReference type="Gene3D" id="3.30.310.210">
    <property type="match status" value="1"/>
</dbReference>
<evidence type="ECO:0000256" key="1">
    <source>
        <dbReference type="ARBA" id="ARBA00022737"/>
    </source>
</evidence>
<keyword evidence="1" id="KW-0677">Repeat</keyword>
<keyword evidence="2" id="KW-0694">RNA-binding</keyword>
<feature type="compositionally biased region" description="Low complexity" evidence="3">
    <location>
        <begin position="187"/>
        <end position="205"/>
    </location>
</feature>
<dbReference type="VEuPathDB" id="CryptoDB:Cvel_11953"/>
<evidence type="ECO:0000259" key="4">
    <source>
        <dbReference type="SMART" id="SM00322"/>
    </source>
</evidence>
<feature type="region of interest" description="Disordered" evidence="3">
    <location>
        <begin position="267"/>
        <end position="286"/>
    </location>
</feature>
<evidence type="ECO:0000313" key="5">
    <source>
        <dbReference type="EMBL" id="CEM53428.1"/>
    </source>
</evidence>